<reference evidence="1 2" key="1">
    <citation type="journal article" date="2024" name="Plant Biotechnol. J.">
        <title>Genome and CRISPR/Cas9 system of a widespread forest tree (Populus alba) in the world.</title>
        <authorList>
            <person name="Liu Y.J."/>
            <person name="Jiang P.F."/>
            <person name="Han X.M."/>
            <person name="Li X.Y."/>
            <person name="Wang H.M."/>
            <person name="Wang Y.J."/>
            <person name="Wang X.X."/>
            <person name="Zeng Q.Y."/>
        </authorList>
    </citation>
    <scope>NUCLEOTIDE SEQUENCE [LARGE SCALE GENOMIC DNA]</scope>
    <source>
        <strain evidence="2">cv. PAL-ZL1</strain>
    </source>
</reference>
<keyword evidence="2" id="KW-1185">Reference proteome</keyword>
<proteinExistence type="predicted"/>
<gene>
    <name evidence="1" type="ORF">D5086_013685</name>
</gene>
<comment type="caution">
    <text evidence="1">The sequence shown here is derived from an EMBL/GenBank/DDBJ whole genome shotgun (WGS) entry which is preliminary data.</text>
</comment>
<sequence>MTSSTNQRVFLVRKLNASRKFRRLGSCNSRLLLSCLTFEHLRVETIGTDSTDCCWGTQNVLGNRILVDADAIILGRYTAKFSVHRWAGNGGPNSRLDVAPSRNGKVGGGGFIHREGPP</sequence>
<accession>A0ACC4C783</accession>
<evidence type="ECO:0000313" key="2">
    <source>
        <dbReference type="Proteomes" id="UP000309997"/>
    </source>
</evidence>
<organism evidence="1 2">
    <name type="scientific">Populus alba</name>
    <name type="common">White poplar</name>
    <dbReference type="NCBI Taxonomy" id="43335"/>
    <lineage>
        <taxon>Eukaryota</taxon>
        <taxon>Viridiplantae</taxon>
        <taxon>Streptophyta</taxon>
        <taxon>Embryophyta</taxon>
        <taxon>Tracheophyta</taxon>
        <taxon>Spermatophyta</taxon>
        <taxon>Magnoliopsida</taxon>
        <taxon>eudicotyledons</taxon>
        <taxon>Gunneridae</taxon>
        <taxon>Pentapetalae</taxon>
        <taxon>rosids</taxon>
        <taxon>fabids</taxon>
        <taxon>Malpighiales</taxon>
        <taxon>Salicaceae</taxon>
        <taxon>Saliceae</taxon>
        <taxon>Populus</taxon>
    </lineage>
</organism>
<dbReference type="Proteomes" id="UP000309997">
    <property type="component" value="Unassembled WGS sequence"/>
</dbReference>
<evidence type="ECO:0000313" key="1">
    <source>
        <dbReference type="EMBL" id="KAL3586818.1"/>
    </source>
</evidence>
<name>A0ACC4C783_POPAL</name>
<dbReference type="EMBL" id="RCHU02000006">
    <property type="protein sequence ID" value="KAL3586818.1"/>
    <property type="molecule type" value="Genomic_DNA"/>
</dbReference>
<protein>
    <submittedName>
        <fullName evidence="1">Uncharacterized protein</fullName>
    </submittedName>
</protein>